<dbReference type="AlphaFoldDB" id="A0A841K0R2"/>
<comment type="caution">
    <text evidence="1">The sequence shown here is derived from an EMBL/GenBank/DDBJ whole genome shotgun (WGS) entry which is preliminary data.</text>
</comment>
<proteinExistence type="predicted"/>
<reference evidence="1 2" key="1">
    <citation type="submission" date="2020-08" db="EMBL/GenBank/DDBJ databases">
        <title>Genomic Encyclopedia of Type Strains, Phase IV (KMG-IV): sequencing the most valuable type-strain genomes for metagenomic binning, comparative biology and taxonomic classification.</title>
        <authorList>
            <person name="Goeker M."/>
        </authorList>
    </citation>
    <scope>NUCLEOTIDE SEQUENCE [LARGE SCALE GENOMIC DNA]</scope>
    <source>
        <strain evidence="1 2">DSM 103733</strain>
    </source>
</reference>
<protein>
    <submittedName>
        <fullName evidence="1">Uncharacterized protein</fullName>
    </submittedName>
</protein>
<dbReference type="RefSeq" id="WP_050059928.1">
    <property type="nucleotide sequence ID" value="NZ_JACHEK010000012.1"/>
</dbReference>
<gene>
    <name evidence="1" type="ORF">HNQ77_005121</name>
</gene>
<name>A0A841K0R2_9BACT</name>
<evidence type="ECO:0000313" key="1">
    <source>
        <dbReference type="EMBL" id="MBB6147136.1"/>
    </source>
</evidence>
<accession>A0A841K0R2</accession>
<dbReference type="EMBL" id="JACHEK010000012">
    <property type="protein sequence ID" value="MBB6147136.1"/>
    <property type="molecule type" value="Genomic_DNA"/>
</dbReference>
<organism evidence="1 2">
    <name type="scientific">Silvibacterium bohemicum</name>
    <dbReference type="NCBI Taxonomy" id="1577686"/>
    <lineage>
        <taxon>Bacteria</taxon>
        <taxon>Pseudomonadati</taxon>
        <taxon>Acidobacteriota</taxon>
        <taxon>Terriglobia</taxon>
        <taxon>Terriglobales</taxon>
        <taxon>Acidobacteriaceae</taxon>
        <taxon>Silvibacterium</taxon>
    </lineage>
</organism>
<keyword evidence="2" id="KW-1185">Reference proteome</keyword>
<dbReference type="Proteomes" id="UP000538666">
    <property type="component" value="Unassembled WGS sequence"/>
</dbReference>
<dbReference type="OrthoDB" id="9824994at2"/>
<evidence type="ECO:0000313" key="2">
    <source>
        <dbReference type="Proteomes" id="UP000538666"/>
    </source>
</evidence>
<sequence length="257" mass="27196">MTESGAGSPPAAATPFDLRIHFNGAFVFSIATEGNSSDANAKLTGVEIYTPVCEHSSGASINGGATYMLEDYWHCIDPVYPAGHVSAPLTLGQLQKNIGTNTPWVVSNRPMGADWGIAFKLPLPPDDWQCDFLASTSGPSSGSCFSGRDATIIPSAVALEHIVIYKQVTSVELHGACFSTDFSPVKGVTDLYITSEVPYIPTRQHERRAADAMAGMLGLDLVLDSSIGAVTQEAGVFQPKDKMGNCLMSIISGPKPQ</sequence>